<proteinExistence type="predicted"/>
<feature type="transmembrane region" description="Helical" evidence="2">
    <location>
        <begin position="192"/>
        <end position="210"/>
    </location>
</feature>
<organism evidence="4 5">
    <name type="scientific">Enterococcus pallens ATCC BAA-351</name>
    <dbReference type="NCBI Taxonomy" id="1158607"/>
    <lineage>
        <taxon>Bacteria</taxon>
        <taxon>Bacillati</taxon>
        <taxon>Bacillota</taxon>
        <taxon>Bacilli</taxon>
        <taxon>Lactobacillales</taxon>
        <taxon>Enterococcaceae</taxon>
        <taxon>Enterococcus</taxon>
    </lineage>
</organism>
<dbReference type="Proteomes" id="UP000013782">
    <property type="component" value="Unassembled WGS sequence"/>
</dbReference>
<dbReference type="GO" id="GO:0005886">
    <property type="term" value="C:plasma membrane"/>
    <property type="evidence" value="ECO:0007669"/>
    <property type="project" value="TreeGrafter"/>
</dbReference>
<evidence type="ECO:0000256" key="1">
    <source>
        <dbReference type="PROSITE-ProRule" id="PRU00425"/>
    </source>
</evidence>
<dbReference type="STRING" id="160454.RV10_GL001661"/>
<dbReference type="OrthoDB" id="4774329at2"/>
<evidence type="ECO:0000256" key="2">
    <source>
        <dbReference type="SAM" id="Phobius"/>
    </source>
</evidence>
<reference evidence="4 5" key="1">
    <citation type="submission" date="2013-02" db="EMBL/GenBank/DDBJ databases">
        <title>The Genome Sequence of Enterococcus pallens BAA-351.</title>
        <authorList>
            <consortium name="The Broad Institute Genome Sequencing Platform"/>
            <consortium name="The Broad Institute Genome Sequencing Center for Infectious Disease"/>
            <person name="Earl A.M."/>
            <person name="Gilmore M.S."/>
            <person name="Lebreton F."/>
            <person name="Walker B."/>
            <person name="Young S.K."/>
            <person name="Zeng Q."/>
            <person name="Gargeya S."/>
            <person name="Fitzgerald M."/>
            <person name="Haas B."/>
            <person name="Abouelleil A."/>
            <person name="Alvarado L."/>
            <person name="Arachchi H.M."/>
            <person name="Berlin A.M."/>
            <person name="Chapman S.B."/>
            <person name="Dewar J."/>
            <person name="Goldberg J."/>
            <person name="Griggs A."/>
            <person name="Gujja S."/>
            <person name="Hansen M."/>
            <person name="Howarth C."/>
            <person name="Imamovic A."/>
            <person name="Larimer J."/>
            <person name="McCowan C."/>
            <person name="Murphy C."/>
            <person name="Neiman D."/>
            <person name="Pearson M."/>
            <person name="Priest M."/>
            <person name="Roberts A."/>
            <person name="Saif S."/>
            <person name="Shea T."/>
            <person name="Sisk P."/>
            <person name="Sykes S."/>
            <person name="Wortman J."/>
            <person name="Nusbaum C."/>
            <person name="Birren B."/>
        </authorList>
    </citation>
    <scope>NUCLEOTIDE SEQUENCE [LARGE SCALE GENOMIC DNA]</scope>
    <source>
        <strain evidence="4 5">ATCC BAA-351</strain>
    </source>
</reference>
<keyword evidence="2" id="KW-1133">Transmembrane helix</keyword>
<dbReference type="PANTHER" id="PTHR39427:SF1">
    <property type="entry name" value="PTS SYSTEM GLUCITOL_SORBITOL-SPECIFIC EIIB COMPONENT"/>
    <property type="match status" value="1"/>
</dbReference>
<dbReference type="AlphaFoldDB" id="R2QE51"/>
<dbReference type="PATRIC" id="fig|1158607.3.peg.1658"/>
<sequence>MGKVVRITKGSNGWGTFLEVTPTEEKKYVVSITGGGIHPVAQKIADLLEVPARDGFKEKIAPEEMIIAVVDCGGTLRCGVYPKMGVKTIDLHPISPSGPLAKFINESNFISGITEENIVLLEDGAQTAPELTQTVSEEPKAAKPVVEAVAAEPQKSSSPMDLITNLGKAIGKIVNIFYQGGRESIDIVLKNILPFMTFISIMVGIINYTGIGNVLATAVKPLAGNLAGLVILSIICALPVLSPILGPGAVIAQVVGVLIGVEIGKGTIPASYALPALFAINSQVGCDFAPVALTLAEADELTVESGVPAMLFSRLITGPIAVVVGWLLSFGLY</sequence>
<keyword evidence="2" id="KW-0472">Membrane</keyword>
<evidence type="ECO:0000313" key="4">
    <source>
        <dbReference type="EMBL" id="EOH94767.1"/>
    </source>
</evidence>
<dbReference type="HOGENOM" id="CLU_054195_0_0_9"/>
<feature type="modified residue" description="Phosphocysteine; by EIIA" evidence="1">
    <location>
        <position position="72"/>
    </location>
</feature>
<dbReference type="InterPro" id="IPR004702">
    <property type="entry name" value="PTS_sorb_EIIBC"/>
</dbReference>
<keyword evidence="2" id="KW-0812">Transmembrane</keyword>
<evidence type="ECO:0000313" key="5">
    <source>
        <dbReference type="Proteomes" id="UP000013782"/>
    </source>
</evidence>
<feature type="transmembrane region" description="Helical" evidence="2">
    <location>
        <begin position="311"/>
        <end position="332"/>
    </location>
</feature>
<dbReference type="RefSeq" id="WP_010756695.1">
    <property type="nucleotide sequence ID" value="NZ_ASWD01000006.1"/>
</dbReference>
<dbReference type="PANTHER" id="PTHR39427">
    <property type="match status" value="1"/>
</dbReference>
<dbReference type="InterPro" id="IPR011618">
    <property type="entry name" value="PTS_EIIBC_GUT_N"/>
</dbReference>
<dbReference type="Pfam" id="PF07663">
    <property type="entry name" value="EIIBC-GUT_C"/>
    <property type="match status" value="1"/>
</dbReference>
<feature type="transmembrane region" description="Helical" evidence="2">
    <location>
        <begin position="222"/>
        <end position="241"/>
    </location>
</feature>
<accession>R2QE51</accession>
<protein>
    <submittedName>
        <fullName evidence="4">PTS system, glucitol/sorbitol-specific, IIBC component</fullName>
    </submittedName>
</protein>
<gene>
    <name evidence="4" type="ORF">UAU_01689</name>
</gene>
<dbReference type="InterPro" id="IPR011638">
    <property type="entry name" value="PTS_EIIBC_GUT_C"/>
</dbReference>
<dbReference type="EMBL" id="AJAQ01000014">
    <property type="protein sequence ID" value="EOH94767.1"/>
    <property type="molecule type" value="Genomic_DNA"/>
</dbReference>
<dbReference type="eggNOG" id="COG3732">
    <property type="taxonomic scope" value="Bacteria"/>
</dbReference>
<comment type="caution">
    <text evidence="4">The sequence shown here is derived from an EMBL/GenBank/DDBJ whole genome shotgun (WGS) entry which is preliminary data.</text>
</comment>
<dbReference type="Pfam" id="PF03612">
    <property type="entry name" value="EIIBC-GUT_N"/>
    <property type="match status" value="1"/>
</dbReference>
<feature type="domain" description="PTS EIIB type-5" evidence="3">
    <location>
        <begin position="1"/>
        <end position="193"/>
    </location>
</feature>
<name>R2QE51_9ENTE</name>
<keyword evidence="5" id="KW-1185">Reference proteome</keyword>
<dbReference type="PROSITE" id="PS51102">
    <property type="entry name" value="PTS_EIIB_TYPE_5"/>
    <property type="match status" value="1"/>
</dbReference>
<dbReference type="GO" id="GO:0008982">
    <property type="term" value="F:protein-N(PI)-phosphohistidine-sugar phosphotransferase activity"/>
    <property type="evidence" value="ECO:0007669"/>
    <property type="project" value="InterPro"/>
</dbReference>
<evidence type="ECO:0000259" key="3">
    <source>
        <dbReference type="PROSITE" id="PS51102"/>
    </source>
</evidence>
<dbReference type="GO" id="GO:0009401">
    <property type="term" value="P:phosphoenolpyruvate-dependent sugar phosphotransferase system"/>
    <property type="evidence" value="ECO:0007669"/>
    <property type="project" value="InterPro"/>
</dbReference>